<organism evidence="2 3">
    <name type="scientific">Thermus thermamylovorans</name>
    <dbReference type="NCBI Taxonomy" id="2509362"/>
    <lineage>
        <taxon>Bacteria</taxon>
        <taxon>Thermotogati</taxon>
        <taxon>Deinococcota</taxon>
        <taxon>Deinococci</taxon>
        <taxon>Thermales</taxon>
        <taxon>Thermaceae</taxon>
        <taxon>Thermus</taxon>
    </lineage>
</organism>
<dbReference type="Pfam" id="PF12697">
    <property type="entry name" value="Abhydrolase_6"/>
    <property type="match status" value="1"/>
</dbReference>
<dbReference type="EMBL" id="SIJL01000007">
    <property type="protein sequence ID" value="TBH20496.1"/>
    <property type="molecule type" value="Genomic_DNA"/>
</dbReference>
<dbReference type="Gene3D" id="3.40.50.1820">
    <property type="entry name" value="alpha/beta hydrolase"/>
    <property type="match status" value="1"/>
</dbReference>
<gene>
    <name evidence="2" type="ORF">ETP66_06715</name>
</gene>
<proteinExistence type="predicted"/>
<sequence length="237" mass="26103">MTRGLVFLHAFPYGPRMWEGEVAYFRGRLSLLAPPYLGLSLPEAAEKVLGEMDEAGMEEAVFVGLSMGGYLIFELWRKAPERFLGLVLADTRAGADTEEARRNRYALRERVLQEGVGFLPEALLPSHLGKTTREERPEVVERARALILEASPEAVAGSLLALAERPDSTPLLPGMRRPALVLVGEEDTLTPPEEAKRMARALPDARLLLLPEAGHLANLENPRAFRTALLGFLAEVL</sequence>
<evidence type="ECO:0000313" key="2">
    <source>
        <dbReference type="EMBL" id="TBH20496.1"/>
    </source>
</evidence>
<protein>
    <submittedName>
        <fullName evidence="2">Alpha/beta fold hydrolase</fullName>
    </submittedName>
</protein>
<dbReference type="PANTHER" id="PTHR43798">
    <property type="entry name" value="MONOACYLGLYCEROL LIPASE"/>
    <property type="match status" value="1"/>
</dbReference>
<dbReference type="GO" id="GO:0016787">
    <property type="term" value="F:hydrolase activity"/>
    <property type="evidence" value="ECO:0007669"/>
    <property type="project" value="UniProtKB-KW"/>
</dbReference>
<evidence type="ECO:0000259" key="1">
    <source>
        <dbReference type="Pfam" id="PF12697"/>
    </source>
</evidence>
<dbReference type="OrthoDB" id="252464at2"/>
<dbReference type="InterPro" id="IPR000073">
    <property type="entry name" value="AB_hydrolase_1"/>
</dbReference>
<dbReference type="AlphaFoldDB" id="A0A4V2IV21"/>
<dbReference type="InterPro" id="IPR050266">
    <property type="entry name" value="AB_hydrolase_sf"/>
</dbReference>
<reference evidence="2 3" key="1">
    <citation type="submission" date="2019-02" db="EMBL/GenBank/DDBJ databases">
        <title>Thermus sp. a novel from hot spring.</title>
        <authorList>
            <person name="Zhao Z."/>
        </authorList>
    </citation>
    <scope>NUCLEOTIDE SEQUENCE [LARGE SCALE GENOMIC DNA]</scope>
    <source>
        <strain evidence="2 3">CFH 72773T</strain>
    </source>
</reference>
<comment type="caution">
    <text evidence="2">The sequence shown here is derived from an EMBL/GenBank/DDBJ whole genome shotgun (WGS) entry which is preliminary data.</text>
</comment>
<name>A0A4V2IV21_9DEIN</name>
<dbReference type="Proteomes" id="UP000292858">
    <property type="component" value="Unassembled WGS sequence"/>
</dbReference>
<feature type="domain" description="AB hydrolase-1" evidence="1">
    <location>
        <begin position="5"/>
        <end position="226"/>
    </location>
</feature>
<dbReference type="PANTHER" id="PTHR43798:SF29">
    <property type="entry name" value="AB HYDROLASE-1 DOMAIN-CONTAINING PROTEIN"/>
    <property type="match status" value="1"/>
</dbReference>
<keyword evidence="3" id="KW-1185">Reference proteome</keyword>
<dbReference type="SUPFAM" id="SSF53474">
    <property type="entry name" value="alpha/beta-Hydrolases"/>
    <property type="match status" value="1"/>
</dbReference>
<evidence type="ECO:0000313" key="3">
    <source>
        <dbReference type="Proteomes" id="UP000292858"/>
    </source>
</evidence>
<keyword evidence="2" id="KW-0378">Hydrolase</keyword>
<dbReference type="InterPro" id="IPR029058">
    <property type="entry name" value="AB_hydrolase_fold"/>
</dbReference>
<accession>A0A4V2IV21</accession>
<dbReference type="RefSeq" id="WP_130841813.1">
    <property type="nucleotide sequence ID" value="NZ_SIJL01000007.1"/>
</dbReference>